<organism evidence="3 4">
    <name type="scientific">Deinococcus petrolearius</name>
    <dbReference type="NCBI Taxonomy" id="1751295"/>
    <lineage>
        <taxon>Bacteria</taxon>
        <taxon>Thermotogati</taxon>
        <taxon>Deinococcota</taxon>
        <taxon>Deinococci</taxon>
        <taxon>Deinococcales</taxon>
        <taxon>Deinococcaceae</taxon>
        <taxon>Deinococcus</taxon>
    </lineage>
</organism>
<dbReference type="SUPFAM" id="SSF69572">
    <property type="entry name" value="Activating enzymes of the ubiquitin-like proteins"/>
    <property type="match status" value="1"/>
</dbReference>
<dbReference type="Proteomes" id="UP001595979">
    <property type="component" value="Unassembled WGS sequence"/>
</dbReference>
<name>A0ABW1DQ25_9DEIO</name>
<dbReference type="Pfam" id="PF14461">
    <property type="entry name" value="Prok-E2_B"/>
    <property type="match status" value="1"/>
</dbReference>
<keyword evidence="4" id="KW-1185">Reference proteome</keyword>
<dbReference type="GO" id="GO:0016779">
    <property type="term" value="F:nucleotidyltransferase activity"/>
    <property type="evidence" value="ECO:0007669"/>
    <property type="project" value="UniProtKB-KW"/>
</dbReference>
<proteinExistence type="predicted"/>
<reference evidence="4" key="1">
    <citation type="journal article" date="2019" name="Int. J. Syst. Evol. Microbiol.">
        <title>The Global Catalogue of Microorganisms (GCM) 10K type strain sequencing project: providing services to taxonomists for standard genome sequencing and annotation.</title>
        <authorList>
            <consortium name="The Broad Institute Genomics Platform"/>
            <consortium name="The Broad Institute Genome Sequencing Center for Infectious Disease"/>
            <person name="Wu L."/>
            <person name="Ma J."/>
        </authorList>
    </citation>
    <scope>NUCLEOTIDE SEQUENCE [LARGE SCALE GENOMIC DNA]</scope>
    <source>
        <strain evidence="4">CGMCC 1.15053</strain>
    </source>
</reference>
<dbReference type="InterPro" id="IPR032701">
    <property type="entry name" value="Prok-E2_B_dom"/>
</dbReference>
<dbReference type="PANTHER" id="PTHR43267">
    <property type="entry name" value="TRNA THREONYLCARBAMOYLADENOSINE DEHYDRATASE"/>
    <property type="match status" value="1"/>
</dbReference>
<feature type="domain" description="Prokaryotic E2 family B" evidence="2">
    <location>
        <begin position="28"/>
        <end position="123"/>
    </location>
</feature>
<dbReference type="CDD" id="cd01483">
    <property type="entry name" value="E1_enzyme_family"/>
    <property type="match status" value="1"/>
</dbReference>
<evidence type="ECO:0000259" key="1">
    <source>
        <dbReference type="Pfam" id="PF00899"/>
    </source>
</evidence>
<protein>
    <submittedName>
        <fullName evidence="3">ThiF family adenylyltransferase</fullName>
    </submittedName>
</protein>
<dbReference type="Gene3D" id="3.40.50.720">
    <property type="entry name" value="NAD(P)-binding Rossmann-like Domain"/>
    <property type="match status" value="1"/>
</dbReference>
<evidence type="ECO:0000313" key="4">
    <source>
        <dbReference type="Proteomes" id="UP001595979"/>
    </source>
</evidence>
<sequence length="570" mass="62628">MDKLPWALGRGVVAAVEGDARLGRWSVRVRVGVSHRFPNQLPHVQLVRRPEVFQGCRINHLERNQGVCFTATREVVINRTQPVQVLRQSLYRALRTLKHAWTRPQDVSFFDEFSAYWSAQHDDPLLRLRSFITVDSRLREVLAWRAGNLQRSRSAGGRTGSLHYKWVADDAAAPSQFAGRTERQPESSALYLPLDPDRVRRTPEPSLPWSVTALRRYVRATLTLEDLAELDRLLVSRNGTQDLVVLAMPRPGGTGVGTRTLVALHLRGMRRGHALSTTSDLDRAEANPLEVQRLERAFVMQRGGSHVELANRRVLLIGCGAIGGHLAFALAAAGVGHLTLVDNDVLSEENTFRHALGRAYVGKSKVRALGHELTQRFPYLEIGVLRETSDVALDDGQLDLTTFDLVIGATGDPTTDLDLNERLRALHTPPTALFTWLEPLGVGGHALTLVPGYAGCVACLYTDHHHPLHSRAALVAAGQEFKGNEVGCGSAYTPFADLDARRSAEMAARQAVELLEGRANGSMVFTWKGDARAFLDAGHRLAPRFTATQDELGNGHGFASVDCPVCGGRP</sequence>
<dbReference type="InterPro" id="IPR045886">
    <property type="entry name" value="ThiF/MoeB/HesA"/>
</dbReference>
<keyword evidence="3" id="KW-0548">Nucleotidyltransferase</keyword>
<feature type="domain" description="THIF-type NAD/FAD binding fold" evidence="1">
    <location>
        <begin position="308"/>
        <end position="464"/>
    </location>
</feature>
<dbReference type="EMBL" id="JBHSOH010000015">
    <property type="protein sequence ID" value="MFC5849194.1"/>
    <property type="molecule type" value="Genomic_DNA"/>
</dbReference>
<dbReference type="InterPro" id="IPR035985">
    <property type="entry name" value="Ubiquitin-activating_enz"/>
</dbReference>
<dbReference type="PANTHER" id="PTHR43267:SF1">
    <property type="entry name" value="TRNA THREONYLCARBAMOYLADENOSINE DEHYDRATASE"/>
    <property type="match status" value="1"/>
</dbReference>
<evidence type="ECO:0000259" key="2">
    <source>
        <dbReference type="Pfam" id="PF14461"/>
    </source>
</evidence>
<accession>A0ABW1DQ25</accession>
<dbReference type="InterPro" id="IPR000594">
    <property type="entry name" value="ThiF_NAD_FAD-bd"/>
</dbReference>
<gene>
    <name evidence="3" type="ORF">ACFPQ6_12830</name>
</gene>
<keyword evidence="3" id="KW-0808">Transferase</keyword>
<comment type="caution">
    <text evidence="3">The sequence shown here is derived from an EMBL/GenBank/DDBJ whole genome shotgun (WGS) entry which is preliminary data.</text>
</comment>
<evidence type="ECO:0000313" key="3">
    <source>
        <dbReference type="EMBL" id="MFC5849194.1"/>
    </source>
</evidence>
<dbReference type="Pfam" id="PF00899">
    <property type="entry name" value="ThiF"/>
    <property type="match status" value="1"/>
</dbReference>